<dbReference type="GeneID" id="67000862"/>
<dbReference type="RefSeq" id="XP_043154177.1">
    <property type="nucleotide sequence ID" value="XM_043298242.1"/>
</dbReference>
<sequence>MAPAVSHTQIFYNPKASNAIPVDSPADARAQLESFLRSDPETNLLLKLSWDNLNSQPVRQILGAVRRRYRVEYDPEYEVLKVKPMPSPLHSALDECIARSLTEAYLTVLTPDEARCILPLDKSRLLCRAPTLSPGKKPFAWTKDPDFTICFKESGHDAVLRVVFEVGFTEAYADLLRDASQWLLRSGDEVKLAIIIKVDEDQRQLHCRRRTEEFTSSLSNLISKYGDAESRHCHNIKANGAVLEPTYHLYEAIKSEITASDWVGQISAYMEMWEMNGGRPALRGSRIDILPTPSNPRDPEIRITDLIPEDRRTLFTDLDESKTIRLDMGFYREALNQAMPYTGFIRAVKVIRPLDKYEKEPDYE</sequence>
<gene>
    <name evidence="1" type="ORF">Asppvi_002250</name>
</gene>
<dbReference type="Proteomes" id="UP001043456">
    <property type="component" value="Unassembled WGS sequence"/>
</dbReference>
<name>A0A9P3B653_9EURO</name>
<proteinExistence type="predicted"/>
<reference evidence="1 2" key="1">
    <citation type="submission" date="2018-10" db="EMBL/GenBank/DDBJ databases">
        <title>Pan-genome distribution and transcriptional activeness of fungal secondary metabolism genes in Aspergillus section Fumigati.</title>
        <authorList>
            <person name="Takahashi H."/>
            <person name="Umemura M."/>
            <person name="Ninomiya A."/>
            <person name="Kusuya Y."/>
            <person name="Urayama S."/>
            <person name="Shimizu M."/>
            <person name="Watanabe A."/>
            <person name="Kamei K."/>
            <person name="Yaguchi T."/>
            <person name="Hagiwara D."/>
        </authorList>
    </citation>
    <scope>NUCLEOTIDE SEQUENCE [LARGE SCALE GENOMIC DNA]</scope>
    <source>
        <strain evidence="1 2">IFM 55266</strain>
    </source>
</reference>
<evidence type="ECO:0000313" key="2">
    <source>
        <dbReference type="Proteomes" id="UP001043456"/>
    </source>
</evidence>
<evidence type="ECO:0000313" key="1">
    <source>
        <dbReference type="EMBL" id="GIJ83430.1"/>
    </source>
</evidence>
<keyword evidence="2" id="KW-1185">Reference proteome</keyword>
<dbReference type="EMBL" id="BHVY01000002">
    <property type="protein sequence ID" value="GIJ83430.1"/>
    <property type="molecule type" value="Genomic_DNA"/>
</dbReference>
<accession>A0A9P3B653</accession>
<dbReference type="OrthoDB" id="5418367at2759"/>
<organism evidence="1 2">
    <name type="scientific">Aspergillus pseudoviridinutans</name>
    <dbReference type="NCBI Taxonomy" id="1517512"/>
    <lineage>
        <taxon>Eukaryota</taxon>
        <taxon>Fungi</taxon>
        <taxon>Dikarya</taxon>
        <taxon>Ascomycota</taxon>
        <taxon>Pezizomycotina</taxon>
        <taxon>Eurotiomycetes</taxon>
        <taxon>Eurotiomycetidae</taxon>
        <taxon>Eurotiales</taxon>
        <taxon>Aspergillaceae</taxon>
        <taxon>Aspergillus</taxon>
        <taxon>Aspergillus subgen. Fumigati</taxon>
    </lineage>
</organism>
<comment type="caution">
    <text evidence="1">The sequence shown here is derived from an EMBL/GenBank/DDBJ whole genome shotgun (WGS) entry which is preliminary data.</text>
</comment>
<protein>
    <submittedName>
        <fullName evidence="1">Uncharacterized protein</fullName>
    </submittedName>
</protein>
<dbReference type="AlphaFoldDB" id="A0A9P3B653"/>